<dbReference type="Pfam" id="PF21040">
    <property type="entry name" value="CEP104-like_TOG"/>
    <property type="match status" value="4"/>
</dbReference>
<dbReference type="PANTHER" id="PTHR24198">
    <property type="entry name" value="ANKYRIN REPEAT AND PROTEIN KINASE DOMAIN-CONTAINING PROTEIN"/>
    <property type="match status" value="1"/>
</dbReference>
<dbReference type="Proteomes" id="UP000039865">
    <property type="component" value="Unassembled WGS sequence"/>
</dbReference>
<feature type="domain" description="TOG" evidence="5">
    <location>
        <begin position="922"/>
        <end position="1201"/>
    </location>
</feature>
<dbReference type="SMART" id="SM01349">
    <property type="entry name" value="TOG"/>
    <property type="match status" value="2"/>
</dbReference>
<dbReference type="InterPro" id="IPR011989">
    <property type="entry name" value="ARM-like"/>
</dbReference>
<dbReference type="OrthoDB" id="408027at2759"/>
<organism evidence="6 7">
    <name type="scientific">Stylonychia lemnae</name>
    <name type="common">Ciliate</name>
    <dbReference type="NCBI Taxonomy" id="5949"/>
    <lineage>
        <taxon>Eukaryota</taxon>
        <taxon>Sar</taxon>
        <taxon>Alveolata</taxon>
        <taxon>Ciliophora</taxon>
        <taxon>Intramacronucleata</taxon>
        <taxon>Spirotrichea</taxon>
        <taxon>Stichotrichia</taxon>
        <taxon>Sporadotrichida</taxon>
        <taxon>Oxytrichidae</taxon>
        <taxon>Stylonychinae</taxon>
        <taxon>Stylonychia</taxon>
    </lineage>
</organism>
<feature type="repeat" description="ANK" evidence="3">
    <location>
        <begin position="287"/>
        <end position="314"/>
    </location>
</feature>
<dbReference type="InterPro" id="IPR036770">
    <property type="entry name" value="Ankyrin_rpt-contain_sf"/>
</dbReference>
<feature type="repeat" description="ANK" evidence="3">
    <location>
        <begin position="254"/>
        <end position="286"/>
    </location>
</feature>
<keyword evidence="2 3" id="KW-0040">ANK repeat</keyword>
<dbReference type="InParanoid" id="A0A077ZTM4"/>
<dbReference type="InterPro" id="IPR002110">
    <property type="entry name" value="Ankyrin_rpt"/>
</dbReference>
<feature type="region of interest" description="Disordered" evidence="4">
    <location>
        <begin position="394"/>
        <end position="413"/>
    </location>
</feature>
<feature type="region of interest" description="Disordered" evidence="4">
    <location>
        <begin position="46"/>
        <end position="75"/>
    </location>
</feature>
<evidence type="ECO:0000256" key="2">
    <source>
        <dbReference type="ARBA" id="ARBA00023043"/>
    </source>
</evidence>
<feature type="region of interest" description="Disordered" evidence="4">
    <location>
        <begin position="2045"/>
        <end position="2074"/>
    </location>
</feature>
<dbReference type="PROSITE" id="PS50088">
    <property type="entry name" value="ANK_REPEAT"/>
    <property type="match status" value="7"/>
</dbReference>
<dbReference type="EMBL" id="CCKQ01001748">
    <property type="protein sequence ID" value="CDW72864.1"/>
    <property type="molecule type" value="Genomic_DNA"/>
</dbReference>
<dbReference type="PROSITE" id="PS50297">
    <property type="entry name" value="ANK_REP_REGION"/>
    <property type="match status" value="6"/>
</dbReference>
<feature type="repeat" description="ANK" evidence="3">
    <location>
        <begin position="220"/>
        <end position="252"/>
    </location>
</feature>
<evidence type="ECO:0000259" key="5">
    <source>
        <dbReference type="SMART" id="SM01349"/>
    </source>
</evidence>
<gene>
    <name evidence="6" type="primary">Contig144.g173</name>
    <name evidence="6" type="ORF">STYLEM_1831</name>
</gene>
<evidence type="ECO:0000256" key="1">
    <source>
        <dbReference type="ARBA" id="ARBA00022737"/>
    </source>
</evidence>
<keyword evidence="1" id="KW-0677">Repeat</keyword>
<dbReference type="InterPro" id="IPR034085">
    <property type="entry name" value="TOG"/>
</dbReference>
<feature type="repeat" description="ANK" evidence="3">
    <location>
        <begin position="364"/>
        <end position="397"/>
    </location>
</feature>
<feature type="compositionally biased region" description="Low complexity" evidence="4">
    <location>
        <begin position="2060"/>
        <end position="2072"/>
    </location>
</feature>
<dbReference type="PANTHER" id="PTHR24198:SF165">
    <property type="entry name" value="ANKYRIN REPEAT-CONTAINING PROTEIN-RELATED"/>
    <property type="match status" value="1"/>
</dbReference>
<feature type="compositionally biased region" description="Basic and acidic residues" evidence="4">
    <location>
        <begin position="46"/>
        <end position="63"/>
    </location>
</feature>
<dbReference type="Pfam" id="PF12796">
    <property type="entry name" value="Ank_2"/>
    <property type="match status" value="4"/>
</dbReference>
<evidence type="ECO:0000313" key="6">
    <source>
        <dbReference type="EMBL" id="CDW72864.1"/>
    </source>
</evidence>
<reference evidence="6 7" key="1">
    <citation type="submission" date="2014-06" db="EMBL/GenBank/DDBJ databases">
        <authorList>
            <person name="Swart Estienne"/>
        </authorList>
    </citation>
    <scope>NUCLEOTIDE SEQUENCE [LARGE SCALE GENOMIC DNA]</scope>
    <source>
        <strain evidence="6 7">130c</strain>
    </source>
</reference>
<protein>
    <submittedName>
        <fullName evidence="6">Serine threonine-protein phosphatase 6 regulatory ankyrin repeat subunit a-like</fullName>
    </submittedName>
</protein>
<keyword evidence="7" id="KW-1185">Reference proteome</keyword>
<feature type="repeat" description="ANK" evidence="3">
    <location>
        <begin position="464"/>
        <end position="497"/>
    </location>
</feature>
<evidence type="ECO:0000256" key="4">
    <source>
        <dbReference type="SAM" id="MobiDB-lite"/>
    </source>
</evidence>
<feature type="repeat" description="ANK" evidence="3">
    <location>
        <begin position="146"/>
        <end position="178"/>
    </location>
</feature>
<feature type="repeat" description="ANK" evidence="3">
    <location>
        <begin position="430"/>
        <end position="462"/>
    </location>
</feature>
<feature type="region of interest" description="Disordered" evidence="4">
    <location>
        <begin position="1876"/>
        <end position="1898"/>
    </location>
</feature>
<feature type="domain" description="TOG" evidence="5">
    <location>
        <begin position="614"/>
        <end position="895"/>
    </location>
</feature>
<feature type="compositionally biased region" description="Basic and acidic residues" evidence="4">
    <location>
        <begin position="399"/>
        <end position="412"/>
    </location>
</feature>
<proteinExistence type="predicted"/>
<evidence type="ECO:0000256" key="3">
    <source>
        <dbReference type="PROSITE-ProRule" id="PRU00023"/>
    </source>
</evidence>
<dbReference type="SUPFAM" id="SSF48403">
    <property type="entry name" value="Ankyrin repeat"/>
    <property type="match status" value="1"/>
</dbReference>
<dbReference type="Gene3D" id="1.25.10.10">
    <property type="entry name" value="Leucine-rich Repeat Variant"/>
    <property type="match status" value="4"/>
</dbReference>
<dbReference type="SMART" id="SM00248">
    <property type="entry name" value="ANK"/>
    <property type="match status" value="10"/>
</dbReference>
<dbReference type="InterPro" id="IPR016024">
    <property type="entry name" value="ARM-type_fold"/>
</dbReference>
<dbReference type="Gene3D" id="1.25.40.20">
    <property type="entry name" value="Ankyrin repeat-containing domain"/>
    <property type="match status" value="3"/>
</dbReference>
<sequence>MGAGCSGTKATETTNSVNKITINSAAKEHLKTLNPNSQLDKDKVQKLMKKDEDHGDRDLRDLDSSSSASINQRKHQKLWDAVETNDIKQVETILNKLGDSNSLEDSDLYDSLGNSMVHKAASMGHAEILMLLLERTGIKPDLVNAQLATPLHLACKNNRESVARFLIGCGVDVNMQDEHGQTPLLICCIHGHQEMAQLIVDSSQAGHTPEPLEVDLKDHRGLTPLNCAGIKGDLKLTKLLIEKGGSNIEESSPKGCTPLLYAARGGYHEVVRYLLERGSSPLKQDTSGGTVLHHAIEKAHLEVWQVLIEHGIDVYSAIEIADNGGRTPIFEAIDNNCSAEMLRFLTKKRGKGGFGARVNVLNYSGQTPLFGAVREGNLENIQVLVEEAGAKVDLTGGEVQKDNDNDHEHQQEEEQYDSLEEKYFMEAYKNATTPLHLASILGHDNIMHYLIEKGANPNQQTNIKGYTCLHLAVLSNKPEIIIELLTKTNANPQLPDYSGRTLTDMVEIFIPDYLEPINTLLENLHIERLKNAQGEASVVATHYYNPDDEREIKGVADPEQIQQFYQNKQEDESPEKLNADLDQQMTDRGDGKANASKKFMEMQDSEIEVEEGRPYERDIESIFGRKISLGLIALNWKFKETALKIIYKQAEKYLTKETDSGVSLSDFVKACTIAIDLTSKEKVIKVLNISLQLLNLLITSAKLEQSSAIETFKKTFIDRIIVLKLLQKSEEGNTRMTNKIHECLLDFSFHPKIGEAHVSSFILQRIQAHNKASNIKSLQEENGTAPEKKIQTLGEAALGSYKGLLAQLALLYKFVNSFGVSVKKRGPLNVKDIINSILPSLTHQSQDVRNASTKILLDIQRLSGAVKEDHLMTINDKIKAALLEKITQVVIEPSQNQNQKEDDDQSMLEYSQDENDLNSTQKMGTATLEQINEAQEKMVEKGQSKDWQERDLALRSMKEAFETGTKKTLLQEEFLTNCTVLLKSCFEENNISLYLSAVEVAQLFFQKAIFSDTVIGSLTSLLKPLVLKTTDTNTRVRKKSVDLIFMIWNFQNLSQNTERNVLTNKAPDQSKRDQISSMIADVICDQTLQEKAIIGRLGLFIKRGSTIETAEDLSSKPHQLILGKNYEQLIEFACQWVTHKNTKVRQNSLKLILEVCRINSIDPRGLPFKQRVLNYILGLRPQLRDPLVKKINEICTQEEGAQPYIDVNELELNVATKNRSVSMDVHNKRKLQDNNSPAKANNLPDIGGKAGIGLPQVQSNQGVQPTIVLPHAEPLTDEQKQKQAHLIQLFGPEIITCFNSQFWSARQAAIEKVNEQLFNLDPNRRDAMSGEINRKNFPIEENFMVFLDFIEEGCKDPVLKNFISVLELMQKALPIFFRYLQPASIKKELIPLVSNIIKKTADLKAKVREASINFCLYLSHQSPIGPETMVTQVLTEIEAVLDQSTGSNVATSLGNSHMISSCLKLLNTFQQETKILEKQKTNQPLFTRFLSVINSSLRHQNPQVRKEGEALFKTLYAEFGDKLDSLLVNQKSQISTKLLQEAKVETGGAVQQQQQEYNLQRAQTQIRTDVINHSQLNTILSGVQEQIQNLKLPNPKKRLKAIIEIKKAIQKQVVNVSQKTARDMFEPLSILMRQLLQDDNPEIYLETLNMLKFVVSSLAPHLSTLDLHLMLGSFISIIVSNTVSSNIRTQMASDKVIIFFAKHNNIGPFVVAKDIIKNIEKVIKAIQAQVKKDDQIALLQDKKPTLLRFLSILQLLIQHFSIVLCYQADFYDKCIELIADTMIMSSDDQSIKNLCVQLIVCLQAIDYKLLDASVAKMDVARKTPLKKTLIELDNQQRQGKNVITQDHHAFVSMGGPVDQTPGPDFGKTRGSIVSTSRTSLFSPGSTMRGQSPGFNSSQHEWSKKSIEVLNQQINANPFKNSQPSESRAMRRMISMDNDRGSQSVVGQSMQTKQFRDATNQGDVVLPDISNPMVSTNYNQKFGVQQSPLGHTGMQIAPKMSLTSTGGAGFNSGAAGYNAGRPQLRTIQNESSIGMMGGAGIGGPIRPPLYVPTKRDSGRVSNQSSLTSSNQQQPTVIDQGFKQFKTEFNSNLYSNAPVQTLTQTNTTASYQKKPTITQNSIFKAQAPTLQFEAGVKRYQEASKDQNKGPLGGSDF</sequence>
<dbReference type="SUPFAM" id="SSF48371">
    <property type="entry name" value="ARM repeat"/>
    <property type="match status" value="1"/>
</dbReference>
<accession>A0A077ZTM4</accession>
<evidence type="ECO:0000313" key="7">
    <source>
        <dbReference type="Proteomes" id="UP000039865"/>
    </source>
</evidence>
<name>A0A077ZTM4_STYLE</name>